<proteinExistence type="predicted"/>
<reference evidence="1" key="1">
    <citation type="submission" date="2021-08" db="EMBL/GenBank/DDBJ databases">
        <authorList>
            <person name="Nwanade C."/>
            <person name="Wang M."/>
            <person name="Masoudi A."/>
            <person name="Yu Z."/>
            <person name="Liu J."/>
        </authorList>
    </citation>
    <scope>NUCLEOTIDE SEQUENCE</scope>
    <source>
        <strain evidence="1">S122</strain>
    </source>
</reference>
<dbReference type="EMBL" id="CP081070">
    <property type="protein sequence ID" value="UWQ53169.1"/>
    <property type="molecule type" value="Genomic_DNA"/>
</dbReference>
<protein>
    <submittedName>
        <fullName evidence="1">Uncharacterized protein</fullName>
    </submittedName>
</protein>
<organism evidence="1 2">
    <name type="scientific">Leisingera caerulea</name>
    <name type="common">Phaeobacter caeruleus</name>
    <dbReference type="NCBI Taxonomy" id="506591"/>
    <lineage>
        <taxon>Bacteria</taxon>
        <taxon>Pseudomonadati</taxon>
        <taxon>Pseudomonadota</taxon>
        <taxon>Alphaproteobacteria</taxon>
        <taxon>Rhodobacterales</taxon>
        <taxon>Roseobacteraceae</taxon>
        <taxon>Leisingera</taxon>
    </lineage>
</organism>
<sequence length="57" mass="6561">MFRKPEKQGVFSKIFQPRENKDFNPSPGTFAELHMSRVQNPGRPLPLLFTAKCPRMG</sequence>
<accession>A0A9Q9M241</accession>
<dbReference type="Proteomes" id="UP001058713">
    <property type="component" value="Chromosome"/>
</dbReference>
<evidence type="ECO:0000313" key="1">
    <source>
        <dbReference type="EMBL" id="UWQ53169.1"/>
    </source>
</evidence>
<name>A0A9Q9M241_LEICA</name>
<dbReference type="RefSeq" id="WP_259970830.1">
    <property type="nucleotide sequence ID" value="NZ_CP081070.1"/>
</dbReference>
<dbReference type="AlphaFoldDB" id="A0A9Q9M241"/>
<evidence type="ECO:0000313" key="2">
    <source>
        <dbReference type="Proteomes" id="UP001058713"/>
    </source>
</evidence>
<gene>
    <name evidence="1" type="ORF">K3721_14320</name>
</gene>
<dbReference type="KEGG" id="lcae:K3721_14320"/>